<sequence length="89" mass="9961">MLRDATDSALKFIAYLQTHRTRIPDYQALQQAGVTIGSGAVESLVKQINRRLKISGAQWSAHNVPQGLKHRSAYLNGDFTRSQPWLRVG</sequence>
<proteinExistence type="predicted"/>
<evidence type="ECO:0000313" key="3">
    <source>
        <dbReference type="EMBL" id="PSB14894.1"/>
    </source>
</evidence>
<dbReference type="EMBL" id="PVWG01000071">
    <property type="protein sequence ID" value="PSB15032.1"/>
    <property type="molecule type" value="Genomic_DNA"/>
</dbReference>
<reference evidence="7 8" key="2">
    <citation type="submission" date="2018-03" db="EMBL/GenBank/DDBJ databases">
        <title>The ancient ancestry and fast evolution of plastids.</title>
        <authorList>
            <person name="Moore K.R."/>
            <person name="Magnabosco C."/>
            <person name="Momper L."/>
            <person name="Gold D.A."/>
            <person name="Bosak T."/>
            <person name="Fournier G.P."/>
        </authorList>
    </citation>
    <scope>NUCLEOTIDE SEQUENCE [LARGE SCALE GENOMIC DNA]</scope>
    <source>
        <strain evidence="7 8">ULC007</strain>
    </source>
</reference>
<dbReference type="Proteomes" id="UP000238634">
    <property type="component" value="Unassembled WGS sequence"/>
</dbReference>
<comment type="caution">
    <text evidence="7">The sequence shown here is derived from an EMBL/GenBank/DDBJ whole genome shotgun (WGS) entry which is preliminary data.</text>
</comment>
<dbReference type="EMBL" id="PVWG01000132">
    <property type="protein sequence ID" value="PSB13592.1"/>
    <property type="molecule type" value="Genomic_DNA"/>
</dbReference>
<evidence type="ECO:0000313" key="5">
    <source>
        <dbReference type="EMBL" id="PSB15678.1"/>
    </source>
</evidence>
<dbReference type="EMBL" id="PVWG01000029">
    <property type="protein sequence ID" value="PSB17324.1"/>
    <property type="molecule type" value="Genomic_DNA"/>
</dbReference>
<name>A0A2T1DA54_9CYAN</name>
<dbReference type="EMBL" id="PVWG01000055">
    <property type="protein sequence ID" value="PSB15678.1"/>
    <property type="molecule type" value="Genomic_DNA"/>
</dbReference>
<evidence type="ECO:0000313" key="4">
    <source>
        <dbReference type="EMBL" id="PSB15032.1"/>
    </source>
</evidence>
<protein>
    <recommendedName>
        <fullName evidence="9">Transposase</fullName>
    </recommendedName>
</protein>
<keyword evidence="8" id="KW-1185">Reference proteome</keyword>
<dbReference type="AlphaFoldDB" id="A0A2T1DA54"/>
<reference evidence="7 8" key="1">
    <citation type="submission" date="2018-02" db="EMBL/GenBank/DDBJ databases">
        <authorList>
            <person name="Cohen D.B."/>
            <person name="Kent A.D."/>
        </authorList>
    </citation>
    <scope>NUCLEOTIDE SEQUENCE [LARGE SCALE GENOMIC DNA]</scope>
    <source>
        <strain evidence="7 8">ULC007</strain>
    </source>
</reference>
<evidence type="ECO:0000313" key="2">
    <source>
        <dbReference type="EMBL" id="PSB13592.1"/>
    </source>
</evidence>
<dbReference type="EMBL" id="PVWG01000074">
    <property type="protein sequence ID" value="PSB14894.1"/>
    <property type="molecule type" value="Genomic_DNA"/>
</dbReference>
<accession>A0A2T1DA54</accession>
<dbReference type="EMBL" id="PVWG01000138">
    <property type="protein sequence ID" value="PSB13469.1"/>
    <property type="molecule type" value="Genomic_DNA"/>
</dbReference>
<evidence type="ECO:0000313" key="8">
    <source>
        <dbReference type="Proteomes" id="UP000238634"/>
    </source>
</evidence>
<gene>
    <name evidence="7" type="ORF">C7B65_18780</name>
    <name evidence="6" type="ORF">C7B65_21190</name>
    <name evidence="5" type="ORF">C7B65_23735</name>
    <name evidence="4" type="ORF">C7B65_25450</name>
    <name evidence="3" type="ORF">C7B65_25625</name>
    <name evidence="2" type="ORF">C7B65_26975</name>
    <name evidence="1" type="ORF">C7B65_27020</name>
</gene>
<evidence type="ECO:0000313" key="6">
    <source>
        <dbReference type="EMBL" id="PSB16535.1"/>
    </source>
</evidence>
<dbReference type="EMBL" id="PVWG01000040">
    <property type="protein sequence ID" value="PSB16535.1"/>
    <property type="molecule type" value="Genomic_DNA"/>
</dbReference>
<evidence type="ECO:0000313" key="7">
    <source>
        <dbReference type="EMBL" id="PSB17324.1"/>
    </source>
</evidence>
<evidence type="ECO:0008006" key="9">
    <source>
        <dbReference type="Google" id="ProtNLM"/>
    </source>
</evidence>
<evidence type="ECO:0000313" key="1">
    <source>
        <dbReference type="EMBL" id="PSB13469.1"/>
    </source>
</evidence>
<organism evidence="7 8">
    <name type="scientific">Phormidesmis priestleyi ULC007</name>
    <dbReference type="NCBI Taxonomy" id="1920490"/>
    <lineage>
        <taxon>Bacteria</taxon>
        <taxon>Bacillati</taxon>
        <taxon>Cyanobacteriota</taxon>
        <taxon>Cyanophyceae</taxon>
        <taxon>Leptolyngbyales</taxon>
        <taxon>Leptolyngbyaceae</taxon>
        <taxon>Phormidesmis</taxon>
    </lineage>
</organism>